<proteinExistence type="predicted"/>
<dbReference type="OrthoDB" id="2884048at2"/>
<name>A0A417YQ40_9BACI</name>
<protein>
    <submittedName>
        <fullName evidence="1">Uncharacterized protein</fullName>
    </submittedName>
</protein>
<gene>
    <name evidence="1" type="ORF">D1B31_17830</name>
</gene>
<evidence type="ECO:0000313" key="1">
    <source>
        <dbReference type="EMBL" id="RHW35952.1"/>
    </source>
</evidence>
<dbReference type="RefSeq" id="WP_118922940.1">
    <property type="nucleotide sequence ID" value="NZ_QWEG01000012.1"/>
</dbReference>
<reference evidence="1 2" key="1">
    <citation type="journal article" date="2017" name="Int. J. Syst. Evol. Microbiol.">
        <title>Bacillus notoginsengisoli sp. nov., a novel bacterium isolated from the rhizosphere of Panax notoginseng.</title>
        <authorList>
            <person name="Zhang M.Y."/>
            <person name="Cheng J."/>
            <person name="Cai Y."/>
            <person name="Zhang T.Y."/>
            <person name="Wu Y.Y."/>
            <person name="Manikprabhu D."/>
            <person name="Li W.J."/>
            <person name="Zhang Y.X."/>
        </authorList>
    </citation>
    <scope>NUCLEOTIDE SEQUENCE [LARGE SCALE GENOMIC DNA]</scope>
    <source>
        <strain evidence="1 2">JCM 30743</strain>
    </source>
</reference>
<keyword evidence="2" id="KW-1185">Reference proteome</keyword>
<dbReference type="Proteomes" id="UP000284416">
    <property type="component" value="Unassembled WGS sequence"/>
</dbReference>
<organism evidence="1 2">
    <name type="scientific">Neobacillus notoginsengisoli</name>
    <dbReference type="NCBI Taxonomy" id="1578198"/>
    <lineage>
        <taxon>Bacteria</taxon>
        <taxon>Bacillati</taxon>
        <taxon>Bacillota</taxon>
        <taxon>Bacilli</taxon>
        <taxon>Bacillales</taxon>
        <taxon>Bacillaceae</taxon>
        <taxon>Neobacillus</taxon>
    </lineage>
</organism>
<sequence length="123" mass="14254">MRKNIYRILFKENGQERDNLISQDCLPAFYHQYKDCRDFKVMHHGTLLLKVENGVVTDFSDVSLETELDNHLTGLGEPLKLFKVTQEVLAVETLYLLSTTGEQAYKDFLQWSIFKPINISQVA</sequence>
<accession>A0A417YQ40</accession>
<dbReference type="EMBL" id="QWEG01000012">
    <property type="protein sequence ID" value="RHW35952.1"/>
    <property type="molecule type" value="Genomic_DNA"/>
</dbReference>
<evidence type="ECO:0000313" key="2">
    <source>
        <dbReference type="Proteomes" id="UP000284416"/>
    </source>
</evidence>
<dbReference type="AlphaFoldDB" id="A0A417YQ40"/>
<comment type="caution">
    <text evidence="1">The sequence shown here is derived from an EMBL/GenBank/DDBJ whole genome shotgun (WGS) entry which is preliminary data.</text>
</comment>